<feature type="transmembrane region" description="Helical" evidence="2">
    <location>
        <begin position="1362"/>
        <end position="1395"/>
    </location>
</feature>
<keyword evidence="1" id="KW-0677">Repeat</keyword>
<reference evidence="5" key="1">
    <citation type="journal article" date="2019" name="Int. J. Syst. Evol. Microbiol.">
        <title>The Global Catalogue of Microorganisms (GCM) 10K type strain sequencing project: providing services to taxonomists for standard genome sequencing and annotation.</title>
        <authorList>
            <consortium name="The Broad Institute Genomics Platform"/>
            <consortium name="The Broad Institute Genome Sequencing Center for Infectious Disease"/>
            <person name="Wu L."/>
            <person name="Ma J."/>
        </authorList>
    </citation>
    <scope>NUCLEOTIDE SEQUENCE [LARGE SCALE GENOMIC DNA]</scope>
    <source>
        <strain evidence="5">CGMCC 1.18518</strain>
    </source>
</reference>
<gene>
    <name evidence="4" type="ORF">ACFP9W_05900</name>
</gene>
<dbReference type="InterPro" id="IPR022385">
    <property type="entry name" value="Rhs_assc_core"/>
</dbReference>
<dbReference type="InterPro" id="IPR006530">
    <property type="entry name" value="YD"/>
</dbReference>
<protein>
    <submittedName>
        <fullName evidence="4">RHS repeat domain-containing protein</fullName>
    </submittedName>
</protein>
<dbReference type="Pfam" id="PF05593">
    <property type="entry name" value="RHS_repeat"/>
    <property type="match status" value="1"/>
</dbReference>
<dbReference type="InterPro" id="IPR050708">
    <property type="entry name" value="T6SS_VgrG/RHS"/>
</dbReference>
<accession>A0ABW1VY43</accession>
<evidence type="ECO:0000313" key="5">
    <source>
        <dbReference type="Proteomes" id="UP001596230"/>
    </source>
</evidence>
<dbReference type="NCBIfam" id="TIGR03696">
    <property type="entry name" value="Rhs_assc_core"/>
    <property type="match status" value="1"/>
</dbReference>
<sequence>MNENFSTQSGNFISALQTDVDVRTGQFTVNFPVATLTGNHLMGPDVSLILSYSPLNNNNYGFGRGFSVGLTQFDNRTNLLELSNGEKYRVAPGSDTVRNKRLKNFRFSYTNGQDDADGYTVIWKEGKQERLTFVAENSFVTTRIISPLGRTLTLDWGWSGQYPLLTQINDETTPLCSIGYNNTTEIIVWPDTDEEYRVVLGFLNNTQLDTLTRQISEDESLDWYFSYDNVDGSQNLLLTGVTYPTGMTDEVQYSQINGLMYPEAYGITGRLPAVITHIRSPGAGQPDTLRQFAYTTENFLGYNGNFGDWDPDNDYIYTTLTDYQYGSTETLSDGDTNVITERTYNNYHLQIAETVTRGSSVHQTLTTYYAQEGYFIDAQPPQFQMPATQTTTWTDTSLPEGEQSRSEITLTEFDDQGNPVRLKSPDGTTTVYEFYPAEGDGENCPPALNGFVRFLKSAVTTPRSSDYDDASQQTKTFTYGLLGDTDYIVQTSQALFNGAVKLSVRTTAYNTDSKSSEFGRITALVDVNYDQQQSYTRRQDFVTHVSNGLIDQTITFTGHDGLTATSRRTQSALSGLVFSETDAQSVTTVHTYDLLGRPLTRTMASGTLYENTYRWEYSIDKDGPATTGKDAVGNQVRYHFDGSGRDISEQRFDTDNTQRWFDIISRQYNALGQYQTGAGQDWKTTGTDTPENFVVKVSAGYDHWGNQSQLSFSDHTRLLTETNPVQLVTRQYSQGGATESQTVSGSTITILDTQSLLPVRKEMQDAAGAEQGVQKYVYDGLNRLREEEDERGNITRYDYDNFGREARRELADGTIVEREYAAHLSDSQVTLIRITGPDDTGETQTRTVGTREYDSLGRLTLEAVGGRITTYDYNDASQVPSKVTLPSGETLLYTYIPELSDAVASLTAGGLTQKFEYDPLTGDLLKATEGDTEDVNIWNCSGNLKQERFIRQDNPRQADYISTLTGEALAYTDVTGRQTRYKHNEYGMITGITDDSLTVTLDYDAMKRLTTQVVSDPVAGTSLTTRLAYDDFNKEITRTLTDDAGNTLTVEQTWLLNGLMSTRLTRQAGTILKDEQYDYDSRNRLTRYTVSGSMPPPDAYGYLLAAQTYQYDALNNLTEVVTTLADGTTDIATFHYQNKRDPMQLSRVTHTHPAYPQVIDLQYDACGRMIKDEAARTLTYDATGRLIGISDNDKGSGTYGYDALNKLISQQVSIGGTRQLYYRGSELVNEVLTEQGREIRLLKNGHTSLGINDNHGTTLTAVDHKDSPVWSRRGAEEVQLHGWSPYGSGDAVNLLTGFNGERIDPLSGCYSLGNGYRAYNPVLMRFHCPDSLSPFDTGGINPYAYCAGDPINFTDPTGHMSWMGGLGIGLGILGLLGAAVTAGLSVTATSIALALTTTLETGAAVSTANAVTAAIGSASAMALTLGTAGVVADVTGIASGAVEDKNPRESAILGWVSLGLGATGLAAGLAAGLKGGIKRVKTQRIKGISMVLDLELNNGKEFPRGYTNNFRGTGEDAFVLHGNEEGKLLVGTKVSKKPWGGRYQNTIDTRWITPASLASAMKRDLNVDLYAGSGSTGPVHLLSCYAKQQAAQALADELGRPVIGYSKNPITSPSLNHMQNPKYFVKASLSNDDLRRCFGMDLHRPAPRTFYPKVV</sequence>
<feature type="transmembrane region" description="Helical" evidence="2">
    <location>
        <begin position="1407"/>
        <end position="1432"/>
    </location>
</feature>
<comment type="caution">
    <text evidence="4">The sequence shown here is derived from an EMBL/GenBank/DDBJ whole genome shotgun (WGS) entry which is preliminary data.</text>
</comment>
<dbReference type="Proteomes" id="UP001596230">
    <property type="component" value="Unassembled WGS sequence"/>
</dbReference>
<feature type="domain" description="Teneurin-like YD-shell" evidence="3">
    <location>
        <begin position="1025"/>
        <end position="1331"/>
    </location>
</feature>
<evidence type="ECO:0000313" key="4">
    <source>
        <dbReference type="EMBL" id="MFC6377626.1"/>
    </source>
</evidence>
<name>A0ABW1VY43_9GAMM</name>
<keyword evidence="5" id="KW-1185">Reference proteome</keyword>
<dbReference type="PANTHER" id="PTHR32305">
    <property type="match status" value="1"/>
</dbReference>
<dbReference type="InterPro" id="IPR056823">
    <property type="entry name" value="TEN-like_YD-shell"/>
</dbReference>
<dbReference type="Pfam" id="PF25023">
    <property type="entry name" value="TEN_YD-shell"/>
    <property type="match status" value="1"/>
</dbReference>
<proteinExistence type="predicted"/>
<dbReference type="NCBIfam" id="TIGR01643">
    <property type="entry name" value="YD_repeat_2x"/>
    <property type="match status" value="2"/>
</dbReference>
<feature type="transmembrane region" description="Helical" evidence="2">
    <location>
        <begin position="1452"/>
        <end position="1473"/>
    </location>
</feature>
<organism evidence="4 5">
    <name type="scientific">Tatumella terrea</name>
    <dbReference type="NCBI Taxonomy" id="419007"/>
    <lineage>
        <taxon>Bacteria</taxon>
        <taxon>Pseudomonadati</taxon>
        <taxon>Pseudomonadota</taxon>
        <taxon>Gammaproteobacteria</taxon>
        <taxon>Enterobacterales</taxon>
        <taxon>Erwiniaceae</taxon>
        <taxon>Tatumella</taxon>
    </lineage>
</organism>
<dbReference type="InterPro" id="IPR031325">
    <property type="entry name" value="RHS_repeat"/>
</dbReference>
<keyword evidence="2" id="KW-0472">Membrane</keyword>
<dbReference type="EMBL" id="JBHSUB010000007">
    <property type="protein sequence ID" value="MFC6377626.1"/>
    <property type="molecule type" value="Genomic_DNA"/>
</dbReference>
<keyword evidence="2" id="KW-0812">Transmembrane</keyword>
<dbReference type="PANTHER" id="PTHR32305:SF15">
    <property type="entry name" value="PROTEIN RHSA-RELATED"/>
    <property type="match status" value="1"/>
</dbReference>
<evidence type="ECO:0000256" key="1">
    <source>
        <dbReference type="ARBA" id="ARBA00022737"/>
    </source>
</evidence>
<keyword evidence="2" id="KW-1133">Transmembrane helix</keyword>
<evidence type="ECO:0000256" key="2">
    <source>
        <dbReference type="SAM" id="Phobius"/>
    </source>
</evidence>
<dbReference type="RefSeq" id="WP_385948683.1">
    <property type="nucleotide sequence ID" value="NZ_JBHSUB010000007.1"/>
</dbReference>
<evidence type="ECO:0000259" key="3">
    <source>
        <dbReference type="Pfam" id="PF25023"/>
    </source>
</evidence>
<dbReference type="Gene3D" id="2.180.10.10">
    <property type="entry name" value="RHS repeat-associated core"/>
    <property type="match status" value="2"/>
</dbReference>